<protein>
    <submittedName>
        <fullName evidence="1">Uncharacterized protein</fullName>
    </submittedName>
</protein>
<dbReference type="Proteomes" id="UP000008234">
    <property type="component" value="Chromosome"/>
</dbReference>
<reference evidence="2" key="1">
    <citation type="submission" date="2009-12" db="EMBL/GenBank/DDBJ databases">
        <title>Sequence of Clostridiales genomosp. BVAB3 str. UPII9-5.</title>
        <authorList>
            <person name="Madupu R."/>
            <person name="Durkin A.S."/>
            <person name="Torralba M."/>
            <person name="Methe B."/>
            <person name="Sutton G.G."/>
            <person name="Strausberg R.L."/>
            <person name="Nelson K.E."/>
        </authorList>
    </citation>
    <scope>NUCLEOTIDE SEQUENCE [LARGE SCALE GENOMIC DNA]</scope>
    <source>
        <strain evidence="2">UPII9-5</strain>
    </source>
</reference>
<keyword evidence="2" id="KW-1185">Reference proteome</keyword>
<organism evidence="1 2">
    <name type="scientific">Mageeibacillus indolicus (strain UPII9-5)</name>
    <name type="common">Clostridiales genomosp. BVAB3 (strain UPII9-5)</name>
    <dbReference type="NCBI Taxonomy" id="699246"/>
    <lineage>
        <taxon>Bacteria</taxon>
        <taxon>Bacillati</taxon>
        <taxon>Bacillota</taxon>
        <taxon>Clostridia</taxon>
        <taxon>Eubacteriales</taxon>
        <taxon>Oscillospiraceae</taxon>
        <taxon>Mageeibacillus</taxon>
    </lineage>
</organism>
<dbReference type="EMBL" id="CP001850">
    <property type="protein sequence ID" value="ADC90703.1"/>
    <property type="molecule type" value="Genomic_DNA"/>
</dbReference>
<name>D3R1F8_MAGIU</name>
<sequence length="51" mass="5709">MAKTISPQCHQYGSISSVGIRLNRVSSIANFTFIFDMSGIRTDKGRSMERL</sequence>
<dbReference type="HOGENOM" id="CLU_3100519_0_0_9"/>
<evidence type="ECO:0000313" key="1">
    <source>
        <dbReference type="EMBL" id="ADC90703.1"/>
    </source>
</evidence>
<dbReference type="AlphaFoldDB" id="D3R1F8"/>
<dbReference type="STRING" id="699246.HMPREF0868_0694"/>
<accession>D3R1F8</accession>
<evidence type="ECO:0000313" key="2">
    <source>
        <dbReference type="Proteomes" id="UP000008234"/>
    </source>
</evidence>
<proteinExistence type="predicted"/>
<dbReference type="KEGG" id="clo:HMPREF0868_0694"/>
<gene>
    <name evidence="1" type="ordered locus">HMPREF0868_0694</name>
</gene>